<accession>A0A2S0UQD7</accession>
<dbReference type="Proteomes" id="UP000244496">
    <property type="component" value="Chromosome"/>
</dbReference>
<dbReference type="Gene3D" id="3.30.450.20">
    <property type="entry name" value="PAS domain"/>
    <property type="match status" value="1"/>
</dbReference>
<dbReference type="GO" id="GO:0007165">
    <property type="term" value="P:signal transduction"/>
    <property type="evidence" value="ECO:0007669"/>
    <property type="project" value="UniProtKB-KW"/>
</dbReference>
<proteinExistence type="inferred from homology"/>
<dbReference type="GO" id="GO:0006935">
    <property type="term" value="P:chemotaxis"/>
    <property type="evidence" value="ECO:0007669"/>
    <property type="project" value="UniProtKB-KW"/>
</dbReference>
<dbReference type="AlphaFoldDB" id="A0A2S0UQD7"/>
<dbReference type="GO" id="GO:0005886">
    <property type="term" value="C:plasma membrane"/>
    <property type="evidence" value="ECO:0007669"/>
    <property type="project" value="TreeGrafter"/>
</dbReference>
<comment type="similarity">
    <text evidence="2">Belongs to the methyl-accepting chemotaxis (MCP) protein family.</text>
</comment>
<dbReference type="Pfam" id="PF00015">
    <property type="entry name" value="MCPsignal"/>
    <property type="match status" value="1"/>
</dbReference>
<keyword evidence="7" id="KW-1185">Reference proteome</keyword>
<dbReference type="EMBL" id="CP028918">
    <property type="protein sequence ID" value="AWB50026.1"/>
    <property type="molecule type" value="Genomic_DNA"/>
</dbReference>
<evidence type="ECO:0000256" key="3">
    <source>
        <dbReference type="PROSITE-ProRule" id="PRU00284"/>
    </source>
</evidence>
<feature type="domain" description="HAMP" evidence="5">
    <location>
        <begin position="228"/>
        <end position="281"/>
    </location>
</feature>
<dbReference type="Pfam" id="PF13188">
    <property type="entry name" value="PAS_8"/>
    <property type="match status" value="1"/>
</dbReference>
<dbReference type="SMART" id="SM00283">
    <property type="entry name" value="MA"/>
    <property type="match status" value="1"/>
</dbReference>
<dbReference type="RefSeq" id="WP_108436838.1">
    <property type="nucleotide sequence ID" value="NZ_CP028918.1"/>
</dbReference>
<reference evidence="6 7" key="1">
    <citation type="submission" date="2018-04" db="EMBL/GenBank/DDBJ databases">
        <title>Genome sequencing of Gemmobacter.</title>
        <authorList>
            <person name="Yi H."/>
            <person name="Baek M.-G."/>
        </authorList>
    </citation>
    <scope>NUCLEOTIDE SEQUENCE [LARGE SCALE GENOMIC DNA]</scope>
    <source>
        <strain evidence="6 7">HYN0069</strain>
    </source>
</reference>
<dbReference type="InterPro" id="IPR000014">
    <property type="entry name" value="PAS"/>
</dbReference>
<dbReference type="InterPro" id="IPR003660">
    <property type="entry name" value="HAMP_dom"/>
</dbReference>
<gene>
    <name evidence="6" type="ORF">HYN69_17300</name>
</gene>
<dbReference type="InterPro" id="IPR041395">
    <property type="entry name" value="McpB_HAMP_3rd"/>
</dbReference>
<evidence type="ECO:0000313" key="7">
    <source>
        <dbReference type="Proteomes" id="UP000244496"/>
    </source>
</evidence>
<dbReference type="InterPro" id="IPR051310">
    <property type="entry name" value="MCP_chemotaxis"/>
</dbReference>
<dbReference type="CDD" id="cd17528">
    <property type="entry name" value="HAMP_III"/>
    <property type="match status" value="1"/>
</dbReference>
<dbReference type="PANTHER" id="PTHR43531:SF11">
    <property type="entry name" value="METHYL-ACCEPTING CHEMOTAXIS PROTEIN 3"/>
    <property type="match status" value="1"/>
</dbReference>
<dbReference type="InterPro" id="IPR004090">
    <property type="entry name" value="Chemotax_Me-accpt_rcpt"/>
</dbReference>
<name>A0A2S0UQD7_9RHOB</name>
<evidence type="ECO:0000259" key="4">
    <source>
        <dbReference type="PROSITE" id="PS50111"/>
    </source>
</evidence>
<keyword evidence="3" id="KW-0807">Transducer</keyword>
<evidence type="ECO:0000313" key="6">
    <source>
        <dbReference type="EMBL" id="AWB50026.1"/>
    </source>
</evidence>
<dbReference type="CDD" id="cd11386">
    <property type="entry name" value="MCP_signal"/>
    <property type="match status" value="1"/>
</dbReference>
<dbReference type="OrthoDB" id="354287at2"/>
<dbReference type="PROSITE" id="PS50885">
    <property type="entry name" value="HAMP"/>
    <property type="match status" value="1"/>
</dbReference>
<dbReference type="SMART" id="SM00304">
    <property type="entry name" value="HAMP"/>
    <property type="match status" value="3"/>
</dbReference>
<dbReference type="SUPFAM" id="SSF58104">
    <property type="entry name" value="Methyl-accepting chemotaxis protein (MCP) signaling domain"/>
    <property type="match status" value="1"/>
</dbReference>
<organism evidence="6 7">
    <name type="scientific">Paragemmobacter aquarius</name>
    <dbReference type="NCBI Taxonomy" id="2169400"/>
    <lineage>
        <taxon>Bacteria</taxon>
        <taxon>Pseudomonadati</taxon>
        <taxon>Pseudomonadota</taxon>
        <taxon>Alphaproteobacteria</taxon>
        <taxon>Rhodobacterales</taxon>
        <taxon>Paracoccaceae</taxon>
        <taxon>Paragemmobacter</taxon>
    </lineage>
</organism>
<evidence type="ECO:0000256" key="2">
    <source>
        <dbReference type="ARBA" id="ARBA00029447"/>
    </source>
</evidence>
<dbReference type="Pfam" id="PF18575">
    <property type="entry name" value="HAMP_N3"/>
    <property type="match status" value="1"/>
</dbReference>
<keyword evidence="1" id="KW-0145">Chemotaxis</keyword>
<dbReference type="InterPro" id="IPR004089">
    <property type="entry name" value="MCPsignal_dom"/>
</dbReference>
<dbReference type="PROSITE" id="PS50111">
    <property type="entry name" value="CHEMOTAXIS_TRANSDUC_2"/>
    <property type="match status" value="1"/>
</dbReference>
<sequence length="576" mass="62361">MDTNTAMANSTDLFDGVTPNEAVQILSSPIMLADGDMVIRFVNESAYQMFEAMEADIRKDLPHFRAREVVGKPIDVFHKNPIYQRRLMDGLSKPHDGKFTIGGRDLAFRATPRNNADGSLHSVWVEWKDMTAALESKRQIEGIFAEIGNMANAHAEGRISVYIDPSKHRDELSDLGRRVNEMVQGHIATKKKIIACATAYAAGDFSYELERFTGDRAFITEAMDAIRHNFRRVVDEIRDLSNAIVSGRLDRKVEPDQFTGEFREIVAAFAQAYNSLNESFHTITTQIDHVATSVSQITDSSQSLASTSQITSASVDEVSASAEQTDVQVKANAVAAESAKELIMSSSRVAETGREKIGQMVNAMEGIRASSQDIAKIIKVIDEIAFQTNLLALNAAVEAARAGQHGRGFAVVAQEVRNLAGRSAKAAKETSDLIEDAASRVQSGVKIADETQAAFLSIADDVKRSEVLVTSIASSSQEQSRGVAQITTAIGEVAKGAMSTSAQADQLASSANEMRASTEAVREALSRFKLAAKGRTNPVVLQGLPENLMAQIQDMIRSHSKAPTLSDRVAQGLAGI</sequence>
<feature type="domain" description="Methyl-accepting transducer" evidence="4">
    <location>
        <begin position="286"/>
        <end position="508"/>
    </location>
</feature>
<protein>
    <submittedName>
        <fullName evidence="6">Methyl-accepting chemotaxis protein</fullName>
    </submittedName>
</protein>
<dbReference type="GO" id="GO:0004888">
    <property type="term" value="F:transmembrane signaling receptor activity"/>
    <property type="evidence" value="ECO:0007669"/>
    <property type="project" value="InterPro"/>
</dbReference>
<dbReference type="PRINTS" id="PR00260">
    <property type="entry name" value="CHEMTRNSDUCR"/>
</dbReference>
<evidence type="ECO:0000259" key="5">
    <source>
        <dbReference type="PROSITE" id="PS50885"/>
    </source>
</evidence>
<dbReference type="KEGG" id="geh:HYN69_17300"/>
<dbReference type="PANTHER" id="PTHR43531">
    <property type="entry name" value="PROTEIN ICFG"/>
    <property type="match status" value="1"/>
</dbReference>
<dbReference type="Gene3D" id="1.10.287.950">
    <property type="entry name" value="Methyl-accepting chemotaxis protein"/>
    <property type="match status" value="1"/>
</dbReference>
<evidence type="ECO:0000256" key="1">
    <source>
        <dbReference type="ARBA" id="ARBA00022500"/>
    </source>
</evidence>